<feature type="compositionally biased region" description="Polar residues" evidence="5">
    <location>
        <begin position="42"/>
        <end position="61"/>
    </location>
</feature>
<dbReference type="InterPro" id="IPR000867">
    <property type="entry name" value="IGFBP-like"/>
</dbReference>
<dbReference type="GO" id="GO:0001558">
    <property type="term" value="P:regulation of cell growth"/>
    <property type="evidence" value="ECO:0007669"/>
    <property type="project" value="InterPro"/>
</dbReference>
<keyword evidence="9" id="KW-1185">Reference proteome</keyword>
<evidence type="ECO:0000256" key="6">
    <source>
        <dbReference type="SAM" id="SignalP"/>
    </source>
</evidence>
<feature type="chain" id="PRO_5035300428" evidence="6">
    <location>
        <begin position="24"/>
        <end position="281"/>
    </location>
</feature>
<dbReference type="GO" id="GO:0005520">
    <property type="term" value="F:insulin-like growth factor binding"/>
    <property type="evidence" value="ECO:0007669"/>
    <property type="project" value="InterPro"/>
</dbReference>
<keyword evidence="3 6" id="KW-0732">Signal</keyword>
<sequence>MNSTCITLIIVLCVWTLVKVTLCLRHDQNPQLGLRHHPGLQHHNSSPSVVTSRLDRSTSPSRKGDDTGRSSPNNRRNVGGGSGKVLEDNSVLLRCPPCSKVHCEERRPRRLRCPGGVTRGVCGCCPVCAKTLGQVCGGALGYLGRCDAGLTCHLREPVVWTYRADASLTYYSRVSGICETRSEADSSSQRGWWQEAGTGEQPTREVLPGDVSLCQPPCTHHYCASFPNAICSASNGRLRENLSVKCLSVPRSVTWRLHLPPWRLHLPTGGFIYYLEASSTT</sequence>
<feature type="domain" description="IGFBP N-terminal" evidence="7">
    <location>
        <begin position="91"/>
        <end position="163"/>
    </location>
</feature>
<comment type="subcellular location">
    <subcellularLocation>
        <location evidence="1">Secreted</location>
    </subcellularLocation>
</comment>
<dbReference type="AlphaFoldDB" id="A0A8J5JS13"/>
<feature type="signal peptide" evidence="6">
    <location>
        <begin position="1"/>
        <end position="23"/>
    </location>
</feature>
<evidence type="ECO:0000259" key="7">
    <source>
        <dbReference type="PROSITE" id="PS51323"/>
    </source>
</evidence>
<keyword evidence="2" id="KW-0964">Secreted</keyword>
<dbReference type="Proteomes" id="UP000747542">
    <property type="component" value="Unassembled WGS sequence"/>
</dbReference>
<dbReference type="PROSITE" id="PS51323">
    <property type="entry name" value="IGFBP_N_2"/>
    <property type="match status" value="1"/>
</dbReference>
<evidence type="ECO:0000256" key="4">
    <source>
        <dbReference type="ARBA" id="ARBA00023157"/>
    </source>
</evidence>
<evidence type="ECO:0000256" key="3">
    <source>
        <dbReference type="ARBA" id="ARBA00022729"/>
    </source>
</evidence>
<dbReference type="Pfam" id="PF00219">
    <property type="entry name" value="IGFBP"/>
    <property type="match status" value="1"/>
</dbReference>
<dbReference type="PANTHER" id="PTHR14186:SF20">
    <property type="entry name" value="CYSTEINE-RICH MOTOR NEURON 1 PROTEIN-LIKE"/>
    <property type="match status" value="1"/>
</dbReference>
<dbReference type="InterPro" id="IPR011390">
    <property type="entry name" value="IGFBP_rP_mac25"/>
</dbReference>
<evidence type="ECO:0000313" key="9">
    <source>
        <dbReference type="Proteomes" id="UP000747542"/>
    </source>
</evidence>
<proteinExistence type="predicted"/>
<gene>
    <name evidence="8" type="primary">crim1-L</name>
    <name evidence="8" type="ORF">Hamer_G002228</name>
</gene>
<comment type="caution">
    <text evidence="8">The sequence shown here is derived from an EMBL/GenBank/DDBJ whole genome shotgun (WGS) entry which is preliminary data.</text>
</comment>
<dbReference type="InterPro" id="IPR009030">
    <property type="entry name" value="Growth_fac_rcpt_cys_sf"/>
</dbReference>
<evidence type="ECO:0000256" key="1">
    <source>
        <dbReference type="ARBA" id="ARBA00004613"/>
    </source>
</evidence>
<name>A0A8J5JS13_HOMAM</name>
<accession>A0A8J5JS13</accession>
<dbReference type="Gene3D" id="4.10.40.20">
    <property type="match status" value="1"/>
</dbReference>
<keyword evidence="4" id="KW-1015">Disulfide bond</keyword>
<dbReference type="GO" id="GO:0009966">
    <property type="term" value="P:regulation of signal transduction"/>
    <property type="evidence" value="ECO:0007669"/>
    <property type="project" value="TreeGrafter"/>
</dbReference>
<organism evidence="8 9">
    <name type="scientific">Homarus americanus</name>
    <name type="common">American lobster</name>
    <dbReference type="NCBI Taxonomy" id="6706"/>
    <lineage>
        <taxon>Eukaryota</taxon>
        <taxon>Metazoa</taxon>
        <taxon>Ecdysozoa</taxon>
        <taxon>Arthropoda</taxon>
        <taxon>Crustacea</taxon>
        <taxon>Multicrustacea</taxon>
        <taxon>Malacostraca</taxon>
        <taxon>Eumalacostraca</taxon>
        <taxon>Eucarida</taxon>
        <taxon>Decapoda</taxon>
        <taxon>Pleocyemata</taxon>
        <taxon>Astacidea</taxon>
        <taxon>Nephropoidea</taxon>
        <taxon>Nephropidae</taxon>
        <taxon>Homarus</taxon>
    </lineage>
</organism>
<evidence type="ECO:0000256" key="2">
    <source>
        <dbReference type="ARBA" id="ARBA00022525"/>
    </source>
</evidence>
<dbReference type="SMART" id="SM00121">
    <property type="entry name" value="IB"/>
    <property type="match status" value="1"/>
</dbReference>
<reference evidence="8" key="1">
    <citation type="journal article" date="2021" name="Sci. Adv.">
        <title>The American lobster genome reveals insights on longevity, neural, and immune adaptations.</title>
        <authorList>
            <person name="Polinski J.M."/>
            <person name="Zimin A.V."/>
            <person name="Clark K.F."/>
            <person name="Kohn A.B."/>
            <person name="Sadowski N."/>
            <person name="Timp W."/>
            <person name="Ptitsyn A."/>
            <person name="Khanna P."/>
            <person name="Romanova D.Y."/>
            <person name="Williams P."/>
            <person name="Greenwood S.J."/>
            <person name="Moroz L.L."/>
            <person name="Walt D.R."/>
            <person name="Bodnar A.G."/>
        </authorList>
    </citation>
    <scope>NUCLEOTIDE SEQUENCE</scope>
    <source>
        <strain evidence="8">GMGI-L3</strain>
    </source>
</reference>
<dbReference type="SUPFAM" id="SSF57184">
    <property type="entry name" value="Growth factor receptor domain"/>
    <property type="match status" value="1"/>
</dbReference>
<evidence type="ECO:0000256" key="5">
    <source>
        <dbReference type="SAM" id="MobiDB-lite"/>
    </source>
</evidence>
<feature type="region of interest" description="Disordered" evidence="5">
    <location>
        <begin position="35"/>
        <end position="85"/>
    </location>
</feature>
<dbReference type="EMBL" id="JAHLQT010026502">
    <property type="protein sequence ID" value="KAG7163152.1"/>
    <property type="molecule type" value="Genomic_DNA"/>
</dbReference>
<dbReference type="PANTHER" id="PTHR14186">
    <property type="entry name" value="INSULIN-LIKE GROWTH FACTOR BINDING PROTEIN-RELATED"/>
    <property type="match status" value="1"/>
</dbReference>
<protein>
    <submittedName>
        <fullName evidence="8">Cysteine-rich motor neuron 1 protein-like</fullName>
    </submittedName>
</protein>
<dbReference type="GO" id="GO:0005576">
    <property type="term" value="C:extracellular region"/>
    <property type="evidence" value="ECO:0007669"/>
    <property type="project" value="UniProtKB-SubCell"/>
</dbReference>
<evidence type="ECO:0000313" key="8">
    <source>
        <dbReference type="EMBL" id="KAG7163152.1"/>
    </source>
</evidence>